<gene>
    <name evidence="1" type="ORF">NQU55_34870</name>
</gene>
<comment type="caution">
    <text evidence="1">The sequence shown here is derived from an EMBL/GenBank/DDBJ whole genome shotgun (WGS) entry which is preliminary data.</text>
</comment>
<sequence>MPTTSSPAQDLQDLAAFWSLGEVRAPEVVDAACDALLAGLDSPALRSLAACTRAEADYDAPELLPTALGELGLTFYPRGSDAGREAVAHSLVRRMLAGEMTPQELASRIHRQFGHDLPLAERLAAFHDEYDILEYGDKTEEEVDAEVLAEAHRLAERSLT</sequence>
<dbReference type="RefSeq" id="WP_168096120.1">
    <property type="nucleotide sequence ID" value="NZ_JAATER010000568.1"/>
</dbReference>
<proteinExistence type="predicted"/>
<reference evidence="1" key="1">
    <citation type="submission" date="2022-06" db="EMBL/GenBank/DDBJ databases">
        <title>WGS of actinobacteria.</title>
        <authorList>
            <person name="Thawai C."/>
        </authorList>
    </citation>
    <scope>NUCLEOTIDE SEQUENCE</scope>
    <source>
        <strain evidence="1">AA8</strain>
    </source>
</reference>
<keyword evidence="2" id="KW-1185">Reference proteome</keyword>
<evidence type="ECO:0000313" key="2">
    <source>
        <dbReference type="Proteomes" id="UP001142374"/>
    </source>
</evidence>
<accession>A0A9X2LPW1</accession>
<evidence type="ECO:0000313" key="1">
    <source>
        <dbReference type="EMBL" id="MCQ8774907.1"/>
    </source>
</evidence>
<dbReference type="Proteomes" id="UP001142374">
    <property type="component" value="Unassembled WGS sequence"/>
</dbReference>
<name>A0A9X2LPW1_9ACTN</name>
<protein>
    <submittedName>
        <fullName evidence="1">Uncharacterized protein</fullName>
    </submittedName>
</protein>
<dbReference type="EMBL" id="JANIID010000059">
    <property type="protein sequence ID" value="MCQ8774907.1"/>
    <property type="molecule type" value="Genomic_DNA"/>
</dbReference>
<dbReference type="AlphaFoldDB" id="A0A9X2LPW1"/>
<organism evidence="1 2">
    <name type="scientific">Streptomyces telluris</name>
    <dbReference type="NCBI Taxonomy" id="2720021"/>
    <lineage>
        <taxon>Bacteria</taxon>
        <taxon>Bacillati</taxon>
        <taxon>Actinomycetota</taxon>
        <taxon>Actinomycetes</taxon>
        <taxon>Kitasatosporales</taxon>
        <taxon>Streptomycetaceae</taxon>
        <taxon>Streptomyces</taxon>
    </lineage>
</organism>